<protein>
    <submittedName>
        <fullName evidence="6">Transcriptional regulator, LysR family</fullName>
    </submittedName>
</protein>
<evidence type="ECO:0000259" key="5">
    <source>
        <dbReference type="PROSITE" id="PS50931"/>
    </source>
</evidence>
<dbReference type="GO" id="GO:0043565">
    <property type="term" value="F:sequence-specific DNA binding"/>
    <property type="evidence" value="ECO:0007669"/>
    <property type="project" value="TreeGrafter"/>
</dbReference>
<dbReference type="PANTHER" id="PTHR30537">
    <property type="entry name" value="HTH-TYPE TRANSCRIPTIONAL REGULATOR"/>
    <property type="match status" value="1"/>
</dbReference>
<keyword evidence="2" id="KW-0805">Transcription regulation</keyword>
<dbReference type="Proteomes" id="UP000198552">
    <property type="component" value="Unassembled WGS sequence"/>
</dbReference>
<evidence type="ECO:0000256" key="2">
    <source>
        <dbReference type="ARBA" id="ARBA00023015"/>
    </source>
</evidence>
<proteinExistence type="inferred from homology"/>
<dbReference type="InterPro" id="IPR000847">
    <property type="entry name" value="LysR_HTH_N"/>
</dbReference>
<dbReference type="InterPro" id="IPR058163">
    <property type="entry name" value="LysR-type_TF_proteobact-type"/>
</dbReference>
<reference evidence="7" key="1">
    <citation type="submission" date="2016-10" db="EMBL/GenBank/DDBJ databases">
        <authorList>
            <person name="Varghese N."/>
            <person name="Submissions S."/>
        </authorList>
    </citation>
    <scope>NUCLEOTIDE SEQUENCE [LARGE SCALE GENOMIC DNA]</scope>
    <source>
        <strain evidence="7">EPL6</strain>
    </source>
</reference>
<organism evidence="6 7">
    <name type="scientific">Oryzisolibacter propanilivorax</name>
    <dbReference type="NCBI Taxonomy" id="1527607"/>
    <lineage>
        <taxon>Bacteria</taxon>
        <taxon>Pseudomonadati</taxon>
        <taxon>Pseudomonadota</taxon>
        <taxon>Betaproteobacteria</taxon>
        <taxon>Burkholderiales</taxon>
        <taxon>Comamonadaceae</taxon>
        <taxon>Oryzisolibacter</taxon>
    </lineage>
</organism>
<comment type="similarity">
    <text evidence="1">Belongs to the LysR transcriptional regulatory family.</text>
</comment>
<keyword evidence="4" id="KW-0804">Transcription</keyword>
<dbReference type="SUPFAM" id="SSF53850">
    <property type="entry name" value="Periplasmic binding protein-like II"/>
    <property type="match status" value="1"/>
</dbReference>
<dbReference type="AlphaFoldDB" id="A0A1G9P5I3"/>
<keyword evidence="7" id="KW-1185">Reference proteome</keyword>
<dbReference type="PANTHER" id="PTHR30537:SF31">
    <property type="entry name" value="TRANSCRIPTIONAL REGULATOR, LYSR FAMILY"/>
    <property type="match status" value="1"/>
</dbReference>
<evidence type="ECO:0000256" key="1">
    <source>
        <dbReference type="ARBA" id="ARBA00009437"/>
    </source>
</evidence>
<dbReference type="GO" id="GO:0006351">
    <property type="term" value="P:DNA-templated transcription"/>
    <property type="evidence" value="ECO:0007669"/>
    <property type="project" value="TreeGrafter"/>
</dbReference>
<evidence type="ECO:0000313" key="6">
    <source>
        <dbReference type="EMBL" id="SDL93979.1"/>
    </source>
</evidence>
<dbReference type="Pfam" id="PF00126">
    <property type="entry name" value="HTH_1"/>
    <property type="match status" value="1"/>
</dbReference>
<dbReference type="FunFam" id="1.10.10.10:FF:000001">
    <property type="entry name" value="LysR family transcriptional regulator"/>
    <property type="match status" value="1"/>
</dbReference>
<feature type="domain" description="HTH lysR-type" evidence="5">
    <location>
        <begin position="1"/>
        <end position="59"/>
    </location>
</feature>
<dbReference type="RefSeq" id="WP_091565592.1">
    <property type="nucleotide sequence ID" value="NZ_FNHP01000001.1"/>
</dbReference>
<sequence>MQDLNDMLYFAEVAERGGFAAAGRALGIPKSRLSRRVAELEARLGVRLLNRTTRSLSLTEVGQAYLRHCLALREAAQAAQETVEQVYSEPRGTVRLACPVTLAQSVVGELLPDFLARHPAVRVEMQVGNRVVNVVEEGVDIALRVRSQLDEAGSLVVKRLGEGVQWLVASPAQLARQGQPATLAQLQDMDTLAMSAADGRASLVLHGPGGRQETLHFSPRYVADDLLTLRFAALAGTGLCWLPDYLCAADIAAGRLVRVLPGWAPARGIVHAVFASRRGLAPAVRSLLDFLGEELPARVRLCQAQQAAYTSSG</sequence>
<keyword evidence="3" id="KW-0238">DNA-binding</keyword>
<accession>A0A1G9P5I3</accession>
<dbReference type="STRING" id="1527607.SAMN05428957_101208"/>
<dbReference type="InterPro" id="IPR036390">
    <property type="entry name" value="WH_DNA-bd_sf"/>
</dbReference>
<evidence type="ECO:0000256" key="4">
    <source>
        <dbReference type="ARBA" id="ARBA00023163"/>
    </source>
</evidence>
<dbReference type="GO" id="GO:0003700">
    <property type="term" value="F:DNA-binding transcription factor activity"/>
    <property type="evidence" value="ECO:0007669"/>
    <property type="project" value="InterPro"/>
</dbReference>
<name>A0A1G9P5I3_9BURK</name>
<dbReference type="InterPro" id="IPR036388">
    <property type="entry name" value="WH-like_DNA-bd_sf"/>
</dbReference>
<dbReference type="Pfam" id="PF03466">
    <property type="entry name" value="LysR_substrate"/>
    <property type="match status" value="1"/>
</dbReference>
<dbReference type="SUPFAM" id="SSF46785">
    <property type="entry name" value="Winged helix' DNA-binding domain"/>
    <property type="match status" value="1"/>
</dbReference>
<dbReference type="Gene3D" id="1.10.10.10">
    <property type="entry name" value="Winged helix-like DNA-binding domain superfamily/Winged helix DNA-binding domain"/>
    <property type="match status" value="1"/>
</dbReference>
<dbReference type="CDD" id="cd08473">
    <property type="entry name" value="PBP2_CrgA_like_4"/>
    <property type="match status" value="1"/>
</dbReference>
<dbReference type="InterPro" id="IPR005119">
    <property type="entry name" value="LysR_subst-bd"/>
</dbReference>
<evidence type="ECO:0000313" key="7">
    <source>
        <dbReference type="Proteomes" id="UP000198552"/>
    </source>
</evidence>
<dbReference type="PROSITE" id="PS50931">
    <property type="entry name" value="HTH_LYSR"/>
    <property type="match status" value="1"/>
</dbReference>
<dbReference type="EMBL" id="FNHP01000001">
    <property type="protein sequence ID" value="SDL93979.1"/>
    <property type="molecule type" value="Genomic_DNA"/>
</dbReference>
<dbReference type="OrthoDB" id="5671700at2"/>
<evidence type="ECO:0000256" key="3">
    <source>
        <dbReference type="ARBA" id="ARBA00023125"/>
    </source>
</evidence>
<dbReference type="Gene3D" id="3.40.190.290">
    <property type="match status" value="1"/>
</dbReference>
<gene>
    <name evidence="6" type="ORF">SAMN05428957_101208</name>
</gene>